<feature type="binding site" evidence="7">
    <location>
        <begin position="6"/>
        <end position="7"/>
    </location>
    <ligand>
        <name>substrate</name>
    </ligand>
</feature>
<evidence type="ECO:0000256" key="7">
    <source>
        <dbReference type="HAMAP-Rule" id="MF_00258"/>
    </source>
</evidence>
<feature type="binding site" evidence="7">
    <location>
        <begin position="38"/>
        <end position="39"/>
    </location>
    <ligand>
        <name>substrate</name>
    </ligand>
</feature>
<evidence type="ECO:0000313" key="9">
    <source>
        <dbReference type="Proteomes" id="UP000280307"/>
    </source>
</evidence>
<keyword evidence="5 7" id="KW-0413">Isomerase</keyword>
<keyword evidence="3 7" id="KW-0133">Cell shape</keyword>
<sequence length="262" mass="26983">MIGLFDSGLGGLSVVRAVREVLPQHDLLYLADTAYCPYGPLPRATVQARSFWCAHWLLTQGAQLIVIACNTATAAAAEVLRTQLAVPVVAMEPGVKPAVAATRNGRIAVLATQGTLRAERFVGLVQRFAHGIQVQTVACPQFVDLVEAGDVRSLHAAAVVNNHIAPLIAAGVDTLVLGCTHFPPLRPLIAAAAPAAAIIDTGPAVAAQTARVALAHGLTIGSGHLRCATTGDPAAVAPTLARIWGAALPVEGTICEGCDQNV</sequence>
<feature type="binding site" evidence="7">
    <location>
        <begin position="70"/>
        <end position="71"/>
    </location>
    <ligand>
        <name>substrate</name>
    </ligand>
</feature>
<dbReference type="GO" id="GO:0008881">
    <property type="term" value="F:glutamate racemase activity"/>
    <property type="evidence" value="ECO:0007669"/>
    <property type="project" value="UniProtKB-UniRule"/>
</dbReference>
<feature type="binding site" evidence="7">
    <location>
        <begin position="180"/>
        <end position="181"/>
    </location>
    <ligand>
        <name>substrate</name>
    </ligand>
</feature>
<dbReference type="EC" id="5.1.1.3" evidence="2 7"/>
<feature type="active site" description="Proton donor/acceptor" evidence="7">
    <location>
        <position position="69"/>
    </location>
</feature>
<organism evidence="8 9">
    <name type="scientific">Candidatus Viridilinea halotolerans</name>
    <dbReference type="NCBI Taxonomy" id="2491704"/>
    <lineage>
        <taxon>Bacteria</taxon>
        <taxon>Bacillati</taxon>
        <taxon>Chloroflexota</taxon>
        <taxon>Chloroflexia</taxon>
        <taxon>Chloroflexales</taxon>
        <taxon>Chloroflexineae</taxon>
        <taxon>Oscillochloridaceae</taxon>
        <taxon>Candidatus Viridilinea</taxon>
    </lineage>
</organism>
<dbReference type="FunFam" id="3.40.50.1860:FF:000001">
    <property type="entry name" value="Glutamate racemase"/>
    <property type="match status" value="1"/>
</dbReference>
<comment type="function">
    <text evidence="7">Provides the (R)-glutamate required for cell wall biosynthesis.</text>
</comment>
<dbReference type="PROSITE" id="PS00923">
    <property type="entry name" value="ASP_GLU_RACEMASE_1"/>
    <property type="match status" value="1"/>
</dbReference>
<dbReference type="GO" id="GO:0008360">
    <property type="term" value="P:regulation of cell shape"/>
    <property type="evidence" value="ECO:0007669"/>
    <property type="project" value="UniProtKB-KW"/>
</dbReference>
<accession>A0A426TWI3</accession>
<keyword evidence="4 7" id="KW-0573">Peptidoglycan synthesis</keyword>
<dbReference type="InterPro" id="IPR018187">
    <property type="entry name" value="Asp/Glu_racemase_AS_1"/>
</dbReference>
<feature type="active site" description="Proton donor/acceptor" evidence="7">
    <location>
        <position position="179"/>
    </location>
</feature>
<proteinExistence type="inferred from homology"/>
<dbReference type="InterPro" id="IPR015942">
    <property type="entry name" value="Asp/Glu/hydantoin_racemase"/>
</dbReference>
<dbReference type="NCBIfam" id="TIGR00067">
    <property type="entry name" value="glut_race"/>
    <property type="match status" value="1"/>
</dbReference>
<evidence type="ECO:0000256" key="5">
    <source>
        <dbReference type="ARBA" id="ARBA00023235"/>
    </source>
</evidence>
<evidence type="ECO:0000256" key="3">
    <source>
        <dbReference type="ARBA" id="ARBA00022960"/>
    </source>
</evidence>
<dbReference type="InterPro" id="IPR001920">
    <property type="entry name" value="Asp/Glu_race"/>
</dbReference>
<dbReference type="EMBL" id="RSAS01000569">
    <property type="protein sequence ID" value="RRR69957.1"/>
    <property type="molecule type" value="Genomic_DNA"/>
</dbReference>
<evidence type="ECO:0000313" key="8">
    <source>
        <dbReference type="EMBL" id="RRR69957.1"/>
    </source>
</evidence>
<gene>
    <name evidence="7 8" type="primary">murI</name>
    <name evidence="8" type="ORF">EI684_14245</name>
</gene>
<dbReference type="InterPro" id="IPR033134">
    <property type="entry name" value="Asp/Glu_racemase_AS_2"/>
</dbReference>
<dbReference type="PROSITE" id="PS00924">
    <property type="entry name" value="ASP_GLU_RACEMASE_2"/>
    <property type="match status" value="1"/>
</dbReference>
<comment type="pathway">
    <text evidence="7">Cell wall biogenesis; peptidoglycan biosynthesis.</text>
</comment>
<evidence type="ECO:0000256" key="4">
    <source>
        <dbReference type="ARBA" id="ARBA00022984"/>
    </source>
</evidence>
<protein>
    <recommendedName>
        <fullName evidence="2 7">Glutamate racemase</fullName>
        <ecNumber evidence="2 7">5.1.1.3</ecNumber>
    </recommendedName>
</protein>
<dbReference type="AlphaFoldDB" id="A0A426TWI3"/>
<dbReference type="PANTHER" id="PTHR21198">
    <property type="entry name" value="GLUTAMATE RACEMASE"/>
    <property type="match status" value="1"/>
</dbReference>
<reference evidence="8 9" key="1">
    <citation type="submission" date="2018-12" db="EMBL/GenBank/DDBJ databases">
        <title>Genome Sequence of Candidatus Viridilinea halotolerans isolated from saline sulfide-rich spring.</title>
        <authorList>
            <person name="Grouzdev D.S."/>
            <person name="Burganskaya E.I."/>
            <person name="Krutkina M.S."/>
            <person name="Sukhacheva M.V."/>
            <person name="Gorlenko V.M."/>
        </authorList>
    </citation>
    <scope>NUCLEOTIDE SEQUENCE [LARGE SCALE GENOMIC DNA]</scope>
    <source>
        <strain evidence="8">Chok-6</strain>
    </source>
</reference>
<evidence type="ECO:0000256" key="2">
    <source>
        <dbReference type="ARBA" id="ARBA00013090"/>
    </source>
</evidence>
<dbReference type="InterPro" id="IPR004391">
    <property type="entry name" value="Glu_race"/>
</dbReference>
<dbReference type="Proteomes" id="UP000280307">
    <property type="component" value="Unassembled WGS sequence"/>
</dbReference>
<name>A0A426TWI3_9CHLR</name>
<dbReference type="SUPFAM" id="SSF53681">
    <property type="entry name" value="Aspartate/glutamate racemase"/>
    <property type="match status" value="2"/>
</dbReference>
<dbReference type="PANTHER" id="PTHR21198:SF2">
    <property type="entry name" value="GLUTAMATE RACEMASE"/>
    <property type="match status" value="1"/>
</dbReference>
<dbReference type="Pfam" id="PF01177">
    <property type="entry name" value="Asp_Glu_race"/>
    <property type="match status" value="1"/>
</dbReference>
<comment type="similarity">
    <text evidence="7">Belongs to the aspartate/glutamate racemases family.</text>
</comment>
<keyword evidence="6 7" id="KW-0961">Cell wall biogenesis/degradation</keyword>
<dbReference type="GO" id="GO:0071555">
    <property type="term" value="P:cell wall organization"/>
    <property type="evidence" value="ECO:0007669"/>
    <property type="project" value="UniProtKB-KW"/>
</dbReference>
<evidence type="ECO:0000256" key="6">
    <source>
        <dbReference type="ARBA" id="ARBA00023316"/>
    </source>
</evidence>
<dbReference type="GO" id="GO:0009252">
    <property type="term" value="P:peptidoglycan biosynthetic process"/>
    <property type="evidence" value="ECO:0007669"/>
    <property type="project" value="UniProtKB-UniRule"/>
</dbReference>
<dbReference type="Gene3D" id="3.40.50.1860">
    <property type="match status" value="2"/>
</dbReference>
<dbReference type="UniPathway" id="UPA00219"/>
<comment type="caution">
    <text evidence="8">The sequence shown here is derived from an EMBL/GenBank/DDBJ whole genome shotgun (WGS) entry which is preliminary data.</text>
</comment>
<dbReference type="HAMAP" id="MF_00258">
    <property type="entry name" value="Glu_racemase"/>
    <property type="match status" value="1"/>
</dbReference>
<evidence type="ECO:0000256" key="1">
    <source>
        <dbReference type="ARBA" id="ARBA00001602"/>
    </source>
</evidence>
<comment type="catalytic activity">
    <reaction evidence="1 7">
        <text>L-glutamate = D-glutamate</text>
        <dbReference type="Rhea" id="RHEA:12813"/>
        <dbReference type="ChEBI" id="CHEBI:29985"/>
        <dbReference type="ChEBI" id="CHEBI:29986"/>
        <dbReference type="EC" id="5.1.1.3"/>
    </reaction>
</comment>